<organism evidence="2">
    <name type="scientific">Salpingoeca rosetta (strain ATCC 50818 / BSB-021)</name>
    <dbReference type="NCBI Taxonomy" id="946362"/>
    <lineage>
        <taxon>Eukaryota</taxon>
        <taxon>Choanoflagellata</taxon>
        <taxon>Craspedida</taxon>
        <taxon>Salpingoecidae</taxon>
        <taxon>Salpingoeca</taxon>
    </lineage>
</organism>
<protein>
    <submittedName>
        <fullName evidence="1">Uncharacterized protein</fullName>
    </submittedName>
</protein>
<reference evidence="1" key="1">
    <citation type="submission" date="2009-08" db="EMBL/GenBank/DDBJ databases">
        <title>Annotation of Salpingoeca rosetta.</title>
        <authorList>
            <consortium name="The Broad Institute Genome Sequencing Platform"/>
            <person name="Russ C."/>
            <person name="Cuomo C."/>
            <person name="Burger G."/>
            <person name="Gray M.W."/>
            <person name="Holland P.W.H."/>
            <person name="King N."/>
            <person name="Lang F.B.F."/>
            <person name="Roger A.J."/>
            <person name="Ruiz-Trillo I."/>
            <person name="Young S.K."/>
            <person name="Zeng Q."/>
            <person name="Gargeya S."/>
            <person name="Alvarado L."/>
            <person name="Berlin A."/>
            <person name="Chapman S.B."/>
            <person name="Chen Z."/>
            <person name="Freedman E."/>
            <person name="Gellesch M."/>
            <person name="Goldberg J."/>
            <person name="Griggs A."/>
            <person name="Gujja S."/>
            <person name="Heilman E."/>
            <person name="Heiman D."/>
            <person name="Howarth C."/>
            <person name="Mehta T."/>
            <person name="Neiman D."/>
            <person name="Pearson M."/>
            <person name="Roberts A."/>
            <person name="Saif S."/>
            <person name="Shea T."/>
            <person name="Shenoy N."/>
            <person name="Sisk P."/>
            <person name="Stolte C."/>
            <person name="Sykes S."/>
            <person name="White J."/>
            <person name="Yandava C."/>
            <person name="Haas B."/>
            <person name="Nusbaum C."/>
            <person name="Birren B."/>
        </authorList>
    </citation>
    <scope>NUCLEOTIDE SEQUENCE [LARGE SCALE GENOMIC DNA]</scope>
    <source>
        <strain evidence="1">ATCC 50818</strain>
    </source>
</reference>
<dbReference type="KEGG" id="sre:PTSG_05783"/>
<evidence type="ECO:0000313" key="1">
    <source>
        <dbReference type="EMBL" id="EGD74091.1"/>
    </source>
</evidence>
<sequence>MSFSILAVDLLKYGCFPKFQDCRKDLQEFNPYALNLFVSHRWLSKEQADDGRYYKQFVGCLLRIINRCINIKFLDDEKTSMGKMFNPEYLQDRSMGYDLFRHILTPTKDEVALLEPFLDTARLSEECIRDIFAYLNDINVWFDWTCAPQHPRSAEEEGLFQQVMGNLHTILEHSYTVCLWDGSEFSRGWCIVEVLIARTLRLLMFYDVSEAYDTRAHQRERAAPLNMMQEVKEMSAARDKTPANYFDFASQAPEYLAEIEELDTADTILAAFEKHGIQCSYSTDADKVANIYATYKQKYKDFQRLQPIYSTRVPADFRSKIVNTLRNLYDGGEKLFSPVLFEYVSAPSTTHSEEKYLAFVQASIAEPFYWGMMVTFYPRLITTEDPVRLLETFFFGVEDATGVVYNNDLTFTTDDPIDENIALVRNFPRVRCKYDFNLGLVASHVPDLLRSIRELTINGEVVARAMHYYDEGESSGCRKCLIM</sequence>
<dbReference type="Proteomes" id="UP000007799">
    <property type="component" value="Unassembled WGS sequence"/>
</dbReference>
<dbReference type="InParanoid" id="F2UB78"/>
<keyword evidence="2" id="KW-1185">Reference proteome</keyword>
<proteinExistence type="predicted"/>
<accession>F2UB78</accession>
<gene>
    <name evidence="1" type="ORF">PTSG_05783</name>
</gene>
<dbReference type="AlphaFoldDB" id="F2UB78"/>
<name>F2UB78_SALR5</name>
<dbReference type="EMBL" id="GL832967">
    <property type="protein sequence ID" value="EGD74091.1"/>
    <property type="molecule type" value="Genomic_DNA"/>
</dbReference>
<evidence type="ECO:0000313" key="2">
    <source>
        <dbReference type="Proteomes" id="UP000007799"/>
    </source>
</evidence>
<dbReference type="RefSeq" id="XP_004993653.1">
    <property type="nucleotide sequence ID" value="XM_004993596.1"/>
</dbReference>
<dbReference type="GeneID" id="16074228"/>